<reference evidence="1 2" key="1">
    <citation type="journal article" date="2019" name="Nat. Ecol. Evol.">
        <title>Megaphylogeny resolves global patterns of mushroom evolution.</title>
        <authorList>
            <person name="Varga T."/>
            <person name="Krizsan K."/>
            <person name="Foldi C."/>
            <person name="Dima B."/>
            <person name="Sanchez-Garcia M."/>
            <person name="Sanchez-Ramirez S."/>
            <person name="Szollosi G.J."/>
            <person name="Szarkandi J.G."/>
            <person name="Papp V."/>
            <person name="Albert L."/>
            <person name="Andreopoulos W."/>
            <person name="Angelini C."/>
            <person name="Antonin V."/>
            <person name="Barry K.W."/>
            <person name="Bougher N.L."/>
            <person name="Buchanan P."/>
            <person name="Buyck B."/>
            <person name="Bense V."/>
            <person name="Catcheside P."/>
            <person name="Chovatia M."/>
            <person name="Cooper J."/>
            <person name="Damon W."/>
            <person name="Desjardin D."/>
            <person name="Finy P."/>
            <person name="Geml J."/>
            <person name="Haridas S."/>
            <person name="Hughes K."/>
            <person name="Justo A."/>
            <person name="Karasinski D."/>
            <person name="Kautmanova I."/>
            <person name="Kiss B."/>
            <person name="Kocsube S."/>
            <person name="Kotiranta H."/>
            <person name="LaButti K.M."/>
            <person name="Lechner B.E."/>
            <person name="Liimatainen K."/>
            <person name="Lipzen A."/>
            <person name="Lukacs Z."/>
            <person name="Mihaltcheva S."/>
            <person name="Morgado L.N."/>
            <person name="Niskanen T."/>
            <person name="Noordeloos M.E."/>
            <person name="Ohm R.A."/>
            <person name="Ortiz-Santana B."/>
            <person name="Ovrebo C."/>
            <person name="Racz N."/>
            <person name="Riley R."/>
            <person name="Savchenko A."/>
            <person name="Shiryaev A."/>
            <person name="Soop K."/>
            <person name="Spirin V."/>
            <person name="Szebenyi C."/>
            <person name="Tomsovsky M."/>
            <person name="Tulloss R.E."/>
            <person name="Uehling J."/>
            <person name="Grigoriev I.V."/>
            <person name="Vagvolgyi C."/>
            <person name="Papp T."/>
            <person name="Martin F.M."/>
            <person name="Miettinen O."/>
            <person name="Hibbett D.S."/>
            <person name="Nagy L.G."/>
        </authorList>
    </citation>
    <scope>NUCLEOTIDE SEQUENCE [LARGE SCALE GENOMIC DNA]</scope>
    <source>
        <strain evidence="1 2">CBS 166.37</strain>
    </source>
</reference>
<accession>A0A5C3LKA2</accession>
<dbReference type="EMBL" id="ML213653">
    <property type="protein sequence ID" value="TFK33178.1"/>
    <property type="molecule type" value="Genomic_DNA"/>
</dbReference>
<dbReference type="Proteomes" id="UP000308652">
    <property type="component" value="Unassembled WGS sequence"/>
</dbReference>
<organism evidence="1 2">
    <name type="scientific">Crucibulum laeve</name>
    <dbReference type="NCBI Taxonomy" id="68775"/>
    <lineage>
        <taxon>Eukaryota</taxon>
        <taxon>Fungi</taxon>
        <taxon>Dikarya</taxon>
        <taxon>Basidiomycota</taxon>
        <taxon>Agaricomycotina</taxon>
        <taxon>Agaricomycetes</taxon>
        <taxon>Agaricomycetidae</taxon>
        <taxon>Agaricales</taxon>
        <taxon>Agaricineae</taxon>
        <taxon>Nidulariaceae</taxon>
        <taxon>Crucibulum</taxon>
    </lineage>
</organism>
<keyword evidence="2" id="KW-1185">Reference proteome</keyword>
<evidence type="ECO:0008006" key="3">
    <source>
        <dbReference type="Google" id="ProtNLM"/>
    </source>
</evidence>
<evidence type="ECO:0000313" key="2">
    <source>
        <dbReference type="Proteomes" id="UP000308652"/>
    </source>
</evidence>
<proteinExistence type="predicted"/>
<protein>
    <recommendedName>
        <fullName evidence="3">Fungal-type protein kinase domain-containing protein</fullName>
    </recommendedName>
</protein>
<sequence>MATLDAPLQFPPALIRTVIPSVAQQIAGIPLWVIYHFKQTFTCNVHYENQLYGCINNYLQSIFPLSRRFMIIPQALVRRPLIDDEVPDDLRRVSFGSTGALHESRILSGTEAGKLIPDFLVVKVTPRPGTERAHRVLDVVEIKRDDETAEKADTQMKTYMEGLLAHTRDPNLRGFLVMGNSVRVYRIEVDKKEGPLIVGYPVSDMFNSPNGDIFTDQLFRSARDNWN</sequence>
<evidence type="ECO:0000313" key="1">
    <source>
        <dbReference type="EMBL" id="TFK33178.1"/>
    </source>
</evidence>
<dbReference type="AlphaFoldDB" id="A0A5C3LKA2"/>
<gene>
    <name evidence="1" type="ORF">BDQ12DRAFT_769093</name>
</gene>
<dbReference type="OrthoDB" id="2963117at2759"/>
<name>A0A5C3LKA2_9AGAR</name>